<evidence type="ECO:0000313" key="1">
    <source>
        <dbReference type="EMBL" id="JAD62929.1"/>
    </source>
</evidence>
<protein>
    <submittedName>
        <fullName evidence="1">Uncharacterized protein</fullName>
    </submittedName>
</protein>
<accession>A0A0A9BG21</accession>
<organism evidence="1">
    <name type="scientific">Arundo donax</name>
    <name type="common">Giant reed</name>
    <name type="synonym">Donax arundinaceus</name>
    <dbReference type="NCBI Taxonomy" id="35708"/>
    <lineage>
        <taxon>Eukaryota</taxon>
        <taxon>Viridiplantae</taxon>
        <taxon>Streptophyta</taxon>
        <taxon>Embryophyta</taxon>
        <taxon>Tracheophyta</taxon>
        <taxon>Spermatophyta</taxon>
        <taxon>Magnoliopsida</taxon>
        <taxon>Liliopsida</taxon>
        <taxon>Poales</taxon>
        <taxon>Poaceae</taxon>
        <taxon>PACMAD clade</taxon>
        <taxon>Arundinoideae</taxon>
        <taxon>Arundineae</taxon>
        <taxon>Arundo</taxon>
    </lineage>
</organism>
<sequence>MQQYSYKSANASASAFYDSSAHGIYGSSRSELPVLLWFMQTVHDTKIRIQ</sequence>
<proteinExistence type="predicted"/>
<dbReference type="AlphaFoldDB" id="A0A0A9BG21"/>
<reference evidence="1" key="1">
    <citation type="submission" date="2014-09" db="EMBL/GenBank/DDBJ databases">
        <authorList>
            <person name="Magalhaes I.L.F."/>
            <person name="Oliveira U."/>
            <person name="Santos F.R."/>
            <person name="Vidigal T.H.D.A."/>
            <person name="Brescovit A.D."/>
            <person name="Santos A.J."/>
        </authorList>
    </citation>
    <scope>NUCLEOTIDE SEQUENCE</scope>
    <source>
        <tissue evidence="1">Shoot tissue taken approximately 20 cm above the soil surface</tissue>
    </source>
</reference>
<dbReference type="EMBL" id="GBRH01234966">
    <property type="protein sequence ID" value="JAD62929.1"/>
    <property type="molecule type" value="Transcribed_RNA"/>
</dbReference>
<name>A0A0A9BG21_ARUDO</name>
<reference evidence="1" key="2">
    <citation type="journal article" date="2015" name="Data Brief">
        <title>Shoot transcriptome of the giant reed, Arundo donax.</title>
        <authorList>
            <person name="Barrero R.A."/>
            <person name="Guerrero F.D."/>
            <person name="Moolhuijzen P."/>
            <person name="Goolsby J.A."/>
            <person name="Tidwell J."/>
            <person name="Bellgard S.E."/>
            <person name="Bellgard M.I."/>
        </authorList>
    </citation>
    <scope>NUCLEOTIDE SEQUENCE</scope>
    <source>
        <tissue evidence="1">Shoot tissue taken approximately 20 cm above the soil surface</tissue>
    </source>
</reference>